<reference evidence="14 15" key="1">
    <citation type="submission" date="2019-03" db="EMBL/GenBank/DDBJ databases">
        <authorList>
            <person name="Gaulin E."/>
            <person name="Dumas B."/>
        </authorList>
    </citation>
    <scope>NUCLEOTIDE SEQUENCE [LARGE SCALE GENOMIC DNA]</scope>
    <source>
        <strain evidence="14">CBS 568.67</strain>
    </source>
</reference>
<keyword evidence="5 11" id="KW-0808">Transferase</keyword>
<keyword evidence="6 11" id="KW-0660">Purine salvage</keyword>
<accession>A0A485KK84</accession>
<dbReference type="GO" id="GO:0004001">
    <property type="term" value="F:adenosine kinase activity"/>
    <property type="evidence" value="ECO:0007669"/>
    <property type="project" value="UniProtKB-UniRule"/>
</dbReference>
<evidence type="ECO:0000256" key="11">
    <source>
        <dbReference type="RuleBase" id="RU368116"/>
    </source>
</evidence>
<dbReference type="UniPathway" id="UPA00588">
    <property type="reaction ID" value="UER00659"/>
</dbReference>
<dbReference type="CDD" id="cd01168">
    <property type="entry name" value="adenosine_kinase"/>
    <property type="match status" value="1"/>
</dbReference>
<dbReference type="InterPro" id="IPR001805">
    <property type="entry name" value="Adenokinase"/>
</dbReference>
<dbReference type="EMBL" id="CAADRA010005124">
    <property type="protein sequence ID" value="VFT85325.1"/>
    <property type="molecule type" value="Genomic_DNA"/>
</dbReference>
<dbReference type="GO" id="GO:0006144">
    <property type="term" value="P:purine nucleobase metabolic process"/>
    <property type="evidence" value="ECO:0007669"/>
    <property type="project" value="TreeGrafter"/>
</dbReference>
<evidence type="ECO:0000313" key="15">
    <source>
        <dbReference type="Proteomes" id="UP000332933"/>
    </source>
</evidence>
<comment type="cofactor">
    <cofactor evidence="1 11">
        <name>Mg(2+)</name>
        <dbReference type="ChEBI" id="CHEBI:18420"/>
    </cofactor>
</comment>
<evidence type="ECO:0000256" key="4">
    <source>
        <dbReference type="ARBA" id="ARBA00012119"/>
    </source>
</evidence>
<dbReference type="Pfam" id="PF00294">
    <property type="entry name" value="PfkB"/>
    <property type="match status" value="1"/>
</dbReference>
<keyword evidence="9 11" id="KW-0067">ATP-binding</keyword>
<dbReference type="GO" id="GO:0005524">
    <property type="term" value="F:ATP binding"/>
    <property type="evidence" value="ECO:0007669"/>
    <property type="project" value="UniProtKB-UniRule"/>
</dbReference>
<dbReference type="EMBL" id="VJMH01005103">
    <property type="protein sequence ID" value="KAF0700993.1"/>
    <property type="molecule type" value="Genomic_DNA"/>
</dbReference>
<evidence type="ECO:0000256" key="5">
    <source>
        <dbReference type="ARBA" id="ARBA00022679"/>
    </source>
</evidence>
<gene>
    <name evidence="14" type="primary">Aste57867_8439</name>
    <name evidence="13" type="ORF">As57867_008407</name>
    <name evidence="14" type="ORF">ASTE57867_8439</name>
</gene>
<comment type="similarity">
    <text evidence="3 11">Belongs to the carbohydrate kinase PfkB family.</text>
</comment>
<protein>
    <recommendedName>
        <fullName evidence="4 11">Adenosine kinase</fullName>
        <shortName evidence="11">AK</shortName>
        <ecNumber evidence="4 11">2.7.1.20</ecNumber>
    </recommendedName>
    <alternativeName>
        <fullName evidence="11">Adenosine 5'-phosphotransferase</fullName>
    </alternativeName>
</protein>
<proteinExistence type="inferred from homology"/>
<dbReference type="OrthoDB" id="432447at2759"/>
<dbReference type="PANTHER" id="PTHR45769:SF3">
    <property type="entry name" value="ADENOSINE KINASE"/>
    <property type="match status" value="1"/>
</dbReference>
<dbReference type="InterPro" id="IPR029056">
    <property type="entry name" value="Ribokinase-like"/>
</dbReference>
<keyword evidence="11" id="KW-0460">Magnesium</keyword>
<evidence type="ECO:0000256" key="3">
    <source>
        <dbReference type="ARBA" id="ARBA00010688"/>
    </source>
</evidence>
<evidence type="ECO:0000313" key="14">
    <source>
        <dbReference type="EMBL" id="VFT85325.1"/>
    </source>
</evidence>
<evidence type="ECO:0000256" key="1">
    <source>
        <dbReference type="ARBA" id="ARBA00001946"/>
    </source>
</evidence>
<evidence type="ECO:0000256" key="7">
    <source>
        <dbReference type="ARBA" id="ARBA00022741"/>
    </source>
</evidence>
<dbReference type="GO" id="GO:0005634">
    <property type="term" value="C:nucleus"/>
    <property type="evidence" value="ECO:0007669"/>
    <property type="project" value="TreeGrafter"/>
</dbReference>
<dbReference type="EC" id="2.7.1.20" evidence="4 11"/>
<comment type="function">
    <text evidence="11">ATP dependent phosphorylation of adenosine and other related nucleoside analogs to monophosphate derivatives.</text>
</comment>
<dbReference type="InterPro" id="IPR011611">
    <property type="entry name" value="PfkB_dom"/>
</dbReference>
<evidence type="ECO:0000256" key="2">
    <source>
        <dbReference type="ARBA" id="ARBA00004801"/>
    </source>
</evidence>
<evidence type="ECO:0000256" key="10">
    <source>
        <dbReference type="PIRSR" id="PIRSR601805-1"/>
    </source>
</evidence>
<dbReference type="GO" id="GO:0044209">
    <property type="term" value="P:AMP salvage"/>
    <property type="evidence" value="ECO:0007669"/>
    <property type="project" value="UniProtKB-UniRule"/>
</dbReference>
<dbReference type="Proteomes" id="UP000332933">
    <property type="component" value="Unassembled WGS sequence"/>
</dbReference>
<keyword evidence="7 11" id="KW-0547">Nucleotide-binding</keyword>
<dbReference type="GO" id="GO:0006166">
    <property type="term" value="P:purine ribonucleoside salvage"/>
    <property type="evidence" value="ECO:0007669"/>
    <property type="project" value="UniProtKB-KW"/>
</dbReference>
<evidence type="ECO:0000256" key="9">
    <source>
        <dbReference type="ARBA" id="ARBA00022840"/>
    </source>
</evidence>
<feature type="active site" description="Proton acceptor" evidence="10">
    <location>
        <position position="320"/>
    </location>
</feature>
<evidence type="ECO:0000259" key="12">
    <source>
        <dbReference type="Pfam" id="PF00294"/>
    </source>
</evidence>
<dbReference type="Gene3D" id="3.40.1190.20">
    <property type="match status" value="1"/>
</dbReference>
<keyword evidence="8 11" id="KW-0418">Kinase</keyword>
<dbReference type="AlphaFoldDB" id="A0A485KK84"/>
<comment type="pathway">
    <text evidence="2 11">Purine metabolism; AMP biosynthesis via salvage pathway; AMP from adenosine: step 1/1.</text>
</comment>
<evidence type="ECO:0000256" key="6">
    <source>
        <dbReference type="ARBA" id="ARBA00022726"/>
    </source>
</evidence>
<dbReference type="SUPFAM" id="SSF53613">
    <property type="entry name" value="Ribokinase-like"/>
    <property type="match status" value="1"/>
</dbReference>
<keyword evidence="15" id="KW-1185">Reference proteome</keyword>
<reference evidence="13" key="2">
    <citation type="submission" date="2019-06" db="EMBL/GenBank/DDBJ databases">
        <title>Genomics analysis of Aphanomyces spp. identifies a new class of oomycete effector associated with host adaptation.</title>
        <authorList>
            <person name="Gaulin E."/>
        </authorList>
    </citation>
    <scope>NUCLEOTIDE SEQUENCE</scope>
    <source>
        <strain evidence="13">CBS 578.67</strain>
    </source>
</reference>
<evidence type="ECO:0000313" key="13">
    <source>
        <dbReference type="EMBL" id="KAF0700993.1"/>
    </source>
</evidence>
<dbReference type="GO" id="GO:0005829">
    <property type="term" value="C:cytosol"/>
    <property type="evidence" value="ECO:0007669"/>
    <property type="project" value="TreeGrafter"/>
</dbReference>
<feature type="domain" description="Carbohydrate kinase PfkB" evidence="12">
    <location>
        <begin position="52"/>
        <end position="358"/>
    </location>
</feature>
<sequence length="394" mass="42557">MAGGGDLRGRHLRILTFGNPMVDMILHVSNEFVASFGLTHGEAIHAHVAPEVRQKVVDTVVASPNVVRTTGGSALNSARTIQTFLPPQAAIFVGAVGDDSNADVVCQVARDQGVEMRIQSVTGCATSTCICLITPDNERTLLVQRQAHFHYTLDAAFVESVAAVDLVYVVSFVLSSPPRFECAHFAATHRAPHQLYCMNLSSANLLQVRVPRVHTTTRRHTPRRQNPDIVERLVALLPYCQLLLGNDQEVHALADALHLRDVDMPDLARAILDTYLAPNALIVVTAAAAPTWVVHATQSMAFPVEVPLDFKVQDTNGAGDAFVGGFFAGLMRFCNVADCVALGHLCALQCVQEEGCGVHLDPTDLARAHGFFREVSQASSLYELLRAGRPLSAS</sequence>
<comment type="catalytic activity">
    <reaction evidence="11">
        <text>adenosine + ATP = AMP + ADP + H(+)</text>
        <dbReference type="Rhea" id="RHEA:20824"/>
        <dbReference type="ChEBI" id="CHEBI:15378"/>
        <dbReference type="ChEBI" id="CHEBI:16335"/>
        <dbReference type="ChEBI" id="CHEBI:30616"/>
        <dbReference type="ChEBI" id="CHEBI:456215"/>
        <dbReference type="ChEBI" id="CHEBI:456216"/>
        <dbReference type="EC" id="2.7.1.20"/>
    </reaction>
</comment>
<organism evidence="14 15">
    <name type="scientific">Aphanomyces stellatus</name>
    <dbReference type="NCBI Taxonomy" id="120398"/>
    <lineage>
        <taxon>Eukaryota</taxon>
        <taxon>Sar</taxon>
        <taxon>Stramenopiles</taxon>
        <taxon>Oomycota</taxon>
        <taxon>Saprolegniomycetes</taxon>
        <taxon>Saprolegniales</taxon>
        <taxon>Verrucalvaceae</taxon>
        <taxon>Aphanomyces</taxon>
    </lineage>
</organism>
<name>A0A485KK84_9STRA</name>
<evidence type="ECO:0000256" key="8">
    <source>
        <dbReference type="ARBA" id="ARBA00022777"/>
    </source>
</evidence>
<dbReference type="PANTHER" id="PTHR45769">
    <property type="entry name" value="ADENOSINE KINASE"/>
    <property type="match status" value="1"/>
</dbReference>